<dbReference type="InterPro" id="IPR049552">
    <property type="entry name" value="PKS_DH_N"/>
</dbReference>
<dbReference type="InterPro" id="IPR036736">
    <property type="entry name" value="ACP-like_sf"/>
</dbReference>
<protein>
    <submittedName>
        <fullName evidence="8">SDR family oxidoreductase</fullName>
    </submittedName>
</protein>
<keyword evidence="9" id="KW-1185">Reference proteome</keyword>
<dbReference type="InterPro" id="IPR057326">
    <property type="entry name" value="KR_dom"/>
</dbReference>
<dbReference type="InterPro" id="IPR049551">
    <property type="entry name" value="PKS_DH_C"/>
</dbReference>
<evidence type="ECO:0000259" key="6">
    <source>
        <dbReference type="PROSITE" id="PS50075"/>
    </source>
</evidence>
<dbReference type="SMART" id="SM00823">
    <property type="entry name" value="PKS_PP"/>
    <property type="match status" value="1"/>
</dbReference>
<keyword evidence="1" id="KW-0596">Phosphopantetheine</keyword>
<dbReference type="PROSITE" id="PS00012">
    <property type="entry name" value="PHOSPHOPANTETHEINE"/>
    <property type="match status" value="1"/>
</dbReference>
<sequence length="663" mass="69464">VGRAIAAVRRIEEAGGEALVLAADVTDADDLRRVRRETLTMFGAIHGIVHAAGVPGGGVAEVKERADAERVLAPKLLGTLALREAFGDLDLDAVLLCSSITAVAGGFGQVDYCGANAFLDAHARSAHGWRSRVVSVNWGGWLDVGMAAEVAAPAALRGREAGEPTAPAAAETVTPVGHPVVVTRHDPGTGALPWCGGTVSAATHWVLDEHRMSPVPLMPGTGYMEIARAAAEAALPGRGDGQVIELRDVVFVEPMPVPDGTSAELRVVFEPEPDGAEFQVRSIAAGTTATHARGGAGWTGPEPTPVVDLDAIRGRCTQAGGQGGVALSSLLTYGPHWQNLRTWYTGDQEALALLEANDVVAADLHHWVLHPGILDEATSFARFRLEGHYLPLSYGRVVVRDRMPRRLWSHLRFRDSAGAEVIVADVSLIDDDGREIVSISDYVLRRINPDAVHATVTARPATDPAAVTAPAVTAEPEAAAGPVATDRRGIRPADGAEALCRLLATPLGAQVVVTAVALPAFLAEVGGVTRDAVEDLSPDAAAARPGGPARPRSDSYVAPRTDLEATVARLFGEVLGGDEIGVEDDFFDLGGNSLVAVQLIALVRKQVQVKLPMRSLFEEPTVAGVVRLIEQERQHAGPAAPDEGATTIARQPRRADGVPGGGR</sequence>
<dbReference type="PROSITE" id="PS52019">
    <property type="entry name" value="PKS_MFAS_DH"/>
    <property type="match status" value="1"/>
</dbReference>
<evidence type="ECO:0000259" key="7">
    <source>
        <dbReference type="PROSITE" id="PS52019"/>
    </source>
</evidence>
<reference evidence="8 9" key="1">
    <citation type="submission" date="2019-12" db="EMBL/GenBank/DDBJ databases">
        <title>Whole genome sequencing of endophytic Actinobacterium Micromonospora sp. MPMI6T.</title>
        <authorList>
            <person name="Evv R."/>
            <person name="Podile A.R."/>
        </authorList>
    </citation>
    <scope>NUCLEOTIDE SEQUENCE [LARGE SCALE GENOMIC DNA]</scope>
    <source>
        <strain evidence="8 9">MPMI6</strain>
    </source>
</reference>
<dbReference type="PANTHER" id="PTHR43775:SF37">
    <property type="entry name" value="SI:DKEY-61P9.11"/>
    <property type="match status" value="1"/>
</dbReference>
<name>A0ABS3VUB9_MICEH</name>
<feature type="active site" description="Proton acceptor; for dehydratase activity" evidence="4">
    <location>
        <position position="210"/>
    </location>
</feature>
<dbReference type="PROSITE" id="PS50075">
    <property type="entry name" value="CARRIER"/>
    <property type="match status" value="1"/>
</dbReference>
<dbReference type="Pfam" id="PF00550">
    <property type="entry name" value="PP-binding"/>
    <property type="match status" value="1"/>
</dbReference>
<dbReference type="SMART" id="SM00822">
    <property type="entry name" value="PKS_KR"/>
    <property type="match status" value="1"/>
</dbReference>
<evidence type="ECO:0000313" key="8">
    <source>
        <dbReference type="EMBL" id="MBO4207994.1"/>
    </source>
</evidence>
<dbReference type="InterPro" id="IPR013968">
    <property type="entry name" value="PKS_KR"/>
</dbReference>
<dbReference type="Gene3D" id="3.40.50.1820">
    <property type="entry name" value="alpha/beta hydrolase"/>
    <property type="match status" value="1"/>
</dbReference>
<dbReference type="InterPro" id="IPR006162">
    <property type="entry name" value="Ppantetheine_attach_site"/>
</dbReference>
<dbReference type="InterPro" id="IPR020807">
    <property type="entry name" value="PKS_DH"/>
</dbReference>
<dbReference type="InterPro" id="IPR049900">
    <property type="entry name" value="PKS_mFAS_DH"/>
</dbReference>
<evidence type="ECO:0000256" key="1">
    <source>
        <dbReference type="ARBA" id="ARBA00022450"/>
    </source>
</evidence>
<proteinExistence type="predicted"/>
<dbReference type="SUPFAM" id="SSF51735">
    <property type="entry name" value="NAD(P)-binding Rossmann-fold domains"/>
    <property type="match status" value="1"/>
</dbReference>
<dbReference type="Proteomes" id="UP000823521">
    <property type="component" value="Unassembled WGS sequence"/>
</dbReference>
<dbReference type="RefSeq" id="WP_208814904.1">
    <property type="nucleotide sequence ID" value="NZ_WVUH01000161.1"/>
</dbReference>
<evidence type="ECO:0000313" key="9">
    <source>
        <dbReference type="Proteomes" id="UP000823521"/>
    </source>
</evidence>
<feature type="active site" description="Proton donor; for dehydratase activity" evidence="4">
    <location>
        <position position="375"/>
    </location>
</feature>
<dbReference type="Pfam" id="PF21089">
    <property type="entry name" value="PKS_DH_N"/>
    <property type="match status" value="1"/>
</dbReference>
<dbReference type="InterPro" id="IPR042104">
    <property type="entry name" value="PKS_dehydratase_sf"/>
</dbReference>
<dbReference type="SMART" id="SM00826">
    <property type="entry name" value="PKS_DH"/>
    <property type="match status" value="1"/>
</dbReference>
<dbReference type="InterPro" id="IPR009081">
    <property type="entry name" value="PP-bd_ACP"/>
</dbReference>
<evidence type="ECO:0000256" key="2">
    <source>
        <dbReference type="ARBA" id="ARBA00022553"/>
    </source>
</evidence>
<dbReference type="Gene3D" id="3.40.50.720">
    <property type="entry name" value="NAD(P)-binding Rossmann-like Domain"/>
    <property type="match status" value="1"/>
</dbReference>
<dbReference type="InterPro" id="IPR036291">
    <property type="entry name" value="NAD(P)-bd_dom_sf"/>
</dbReference>
<evidence type="ECO:0000256" key="5">
    <source>
        <dbReference type="SAM" id="MobiDB-lite"/>
    </source>
</evidence>
<evidence type="ECO:0000256" key="4">
    <source>
        <dbReference type="PROSITE-ProRule" id="PRU01363"/>
    </source>
</evidence>
<feature type="domain" description="Carrier" evidence="6">
    <location>
        <begin position="558"/>
        <end position="633"/>
    </location>
</feature>
<feature type="region of interest" description="C-terminal hotdog fold" evidence="4">
    <location>
        <begin position="317"/>
        <end position="453"/>
    </location>
</feature>
<dbReference type="SUPFAM" id="SSF47336">
    <property type="entry name" value="ACP-like"/>
    <property type="match status" value="1"/>
</dbReference>
<comment type="caution">
    <text evidence="8">The sequence shown here is derived from an EMBL/GenBank/DDBJ whole genome shotgun (WGS) entry which is preliminary data.</text>
</comment>
<accession>A0ABS3VUB9</accession>
<feature type="non-terminal residue" evidence="8">
    <location>
        <position position="1"/>
    </location>
</feature>
<dbReference type="InterPro" id="IPR020806">
    <property type="entry name" value="PKS_PP-bd"/>
</dbReference>
<dbReference type="Pfam" id="PF14765">
    <property type="entry name" value="PS-DH"/>
    <property type="match status" value="1"/>
</dbReference>
<dbReference type="Gene3D" id="3.10.129.110">
    <property type="entry name" value="Polyketide synthase dehydratase"/>
    <property type="match status" value="1"/>
</dbReference>
<dbReference type="Pfam" id="PF08659">
    <property type="entry name" value="KR"/>
    <property type="match status" value="1"/>
</dbReference>
<feature type="region of interest" description="N-terminal hotdog fold" evidence="4">
    <location>
        <begin position="178"/>
        <end position="303"/>
    </location>
</feature>
<organism evidence="8 9">
    <name type="scientific">Micromonospora echinofusca</name>
    <dbReference type="NCBI Taxonomy" id="47858"/>
    <lineage>
        <taxon>Bacteria</taxon>
        <taxon>Bacillati</taxon>
        <taxon>Actinomycetota</taxon>
        <taxon>Actinomycetes</taxon>
        <taxon>Micromonosporales</taxon>
        <taxon>Micromonosporaceae</taxon>
        <taxon>Micromonospora</taxon>
    </lineage>
</organism>
<dbReference type="PANTHER" id="PTHR43775">
    <property type="entry name" value="FATTY ACID SYNTHASE"/>
    <property type="match status" value="1"/>
</dbReference>
<keyword evidence="3" id="KW-0808">Transferase</keyword>
<keyword evidence="2" id="KW-0597">Phosphoprotein</keyword>
<dbReference type="InterPro" id="IPR050091">
    <property type="entry name" value="PKS_NRPS_Biosynth_Enz"/>
</dbReference>
<feature type="region of interest" description="Disordered" evidence="5">
    <location>
        <begin position="633"/>
        <end position="663"/>
    </location>
</feature>
<gene>
    <name evidence="8" type="ORF">GSF22_18585</name>
</gene>
<evidence type="ECO:0000256" key="3">
    <source>
        <dbReference type="ARBA" id="ARBA00022679"/>
    </source>
</evidence>
<feature type="domain" description="PKS/mFAS DH" evidence="7">
    <location>
        <begin position="178"/>
        <end position="453"/>
    </location>
</feature>
<dbReference type="EMBL" id="WVUH01000161">
    <property type="protein sequence ID" value="MBO4207994.1"/>
    <property type="molecule type" value="Genomic_DNA"/>
</dbReference>
<dbReference type="InterPro" id="IPR029058">
    <property type="entry name" value="AB_hydrolase_fold"/>
</dbReference>